<dbReference type="KEGG" id="ifl:C1H71_15250"/>
<reference evidence="3 4" key="1">
    <citation type="submission" date="2018-01" db="EMBL/GenBank/DDBJ databases">
        <title>Genome sequence of Iodobacter sp. strain PCH194 isolated from Indian Trans-Himalaya.</title>
        <authorList>
            <person name="Kumar V."/>
            <person name="Thakur V."/>
            <person name="Kumar S."/>
            <person name="Singh D."/>
        </authorList>
    </citation>
    <scope>NUCLEOTIDE SEQUENCE [LARGE SCALE GENOMIC DNA]</scope>
    <source>
        <strain evidence="3 4">PCH194</strain>
    </source>
</reference>
<accession>A0A7G3GBU0</accession>
<protein>
    <recommendedName>
        <fullName evidence="2">Ice-binding protein C-terminal domain-containing protein</fullName>
    </recommendedName>
</protein>
<dbReference type="InterPro" id="IPR013424">
    <property type="entry name" value="Ice-binding_C"/>
</dbReference>
<keyword evidence="1" id="KW-0472">Membrane</keyword>
<proteinExistence type="predicted"/>
<organism evidence="3 4">
    <name type="scientific">Iodobacter fluviatilis</name>
    <dbReference type="NCBI Taxonomy" id="537"/>
    <lineage>
        <taxon>Bacteria</taxon>
        <taxon>Pseudomonadati</taxon>
        <taxon>Pseudomonadota</taxon>
        <taxon>Betaproteobacteria</taxon>
        <taxon>Neisseriales</taxon>
        <taxon>Chitinibacteraceae</taxon>
        <taxon>Iodobacter</taxon>
    </lineage>
</organism>
<evidence type="ECO:0000256" key="1">
    <source>
        <dbReference type="SAM" id="Phobius"/>
    </source>
</evidence>
<evidence type="ECO:0000313" key="3">
    <source>
        <dbReference type="EMBL" id="QBC44756.1"/>
    </source>
</evidence>
<feature type="domain" description="Ice-binding protein C-terminal" evidence="2">
    <location>
        <begin position="2"/>
        <end position="25"/>
    </location>
</feature>
<gene>
    <name evidence="3" type="ORF">C1H71_15250</name>
</gene>
<evidence type="ECO:0000313" key="4">
    <source>
        <dbReference type="Proteomes" id="UP000515917"/>
    </source>
</evidence>
<keyword evidence="4" id="KW-1185">Reference proteome</keyword>
<dbReference type="Pfam" id="PF07589">
    <property type="entry name" value="PEP-CTERM"/>
    <property type="match status" value="1"/>
</dbReference>
<dbReference type="EMBL" id="CP025781">
    <property type="protein sequence ID" value="QBC44756.1"/>
    <property type="molecule type" value="Genomic_DNA"/>
</dbReference>
<keyword evidence="1" id="KW-0812">Transmembrane</keyword>
<dbReference type="Proteomes" id="UP000515917">
    <property type="component" value="Chromosome"/>
</dbReference>
<sequence>MPVPEPETYTLMGLGLVGLLVTRRRLAK</sequence>
<name>A0A7G3GBU0_9NEIS</name>
<dbReference type="RefSeq" id="WP_130108250.1">
    <property type="nucleotide sequence ID" value="NZ_CP025781.1"/>
</dbReference>
<dbReference type="AlphaFoldDB" id="A0A7G3GBU0"/>
<dbReference type="NCBIfam" id="TIGR02595">
    <property type="entry name" value="PEP_CTERM"/>
    <property type="match status" value="1"/>
</dbReference>
<evidence type="ECO:0000259" key="2">
    <source>
        <dbReference type="Pfam" id="PF07589"/>
    </source>
</evidence>
<keyword evidence="1" id="KW-1133">Transmembrane helix</keyword>
<feature type="transmembrane region" description="Helical" evidence="1">
    <location>
        <begin position="6"/>
        <end position="22"/>
    </location>
</feature>